<dbReference type="EMBL" id="LR134408">
    <property type="protein sequence ID" value="VEH72887.1"/>
    <property type="molecule type" value="Genomic_DNA"/>
</dbReference>
<proteinExistence type="predicted"/>
<evidence type="ECO:0000256" key="1">
    <source>
        <dbReference type="SAM" id="MobiDB-lite"/>
    </source>
</evidence>
<protein>
    <submittedName>
        <fullName evidence="2">Uncharacterized protein</fullName>
    </submittedName>
</protein>
<accession>A0ABY6TEY9</accession>
<dbReference type="Proteomes" id="UP000280707">
    <property type="component" value="Chromosome"/>
</dbReference>
<feature type="compositionally biased region" description="Polar residues" evidence="1">
    <location>
        <begin position="38"/>
        <end position="51"/>
    </location>
</feature>
<keyword evidence="3" id="KW-1185">Reference proteome</keyword>
<gene>
    <name evidence="2" type="ORF">NCTC934_01171</name>
</gene>
<evidence type="ECO:0000313" key="3">
    <source>
        <dbReference type="Proteomes" id="UP000280707"/>
    </source>
</evidence>
<reference evidence="2 3" key="1">
    <citation type="submission" date="2018-12" db="EMBL/GenBank/DDBJ databases">
        <authorList>
            <consortium name="Pathogen Informatics"/>
        </authorList>
    </citation>
    <scope>NUCLEOTIDE SEQUENCE [LARGE SCALE GENOMIC DNA]</scope>
    <source>
        <strain evidence="2 3">NCTC934</strain>
    </source>
</reference>
<sequence>MRQWIKPLGFNGDSGKQTPLQQPPGLNYQPEPTPQTAPLPQNSDPISTPHNHPTHVRCFHDH</sequence>
<name>A0ABY6TEY9_9CORY</name>
<organism evidence="2 3">
    <name type="scientific">Corynebacterium segmentosum</name>
    <dbReference type="NCBI Taxonomy" id="43990"/>
    <lineage>
        <taxon>Bacteria</taxon>
        <taxon>Bacillati</taxon>
        <taxon>Actinomycetota</taxon>
        <taxon>Actinomycetes</taxon>
        <taxon>Mycobacteriales</taxon>
        <taxon>Corynebacteriaceae</taxon>
        <taxon>Corynebacterium</taxon>
    </lineage>
</organism>
<feature type="region of interest" description="Disordered" evidence="1">
    <location>
        <begin position="1"/>
        <end position="62"/>
    </location>
</feature>
<feature type="compositionally biased region" description="Basic residues" evidence="1">
    <location>
        <begin position="52"/>
        <end position="62"/>
    </location>
</feature>
<evidence type="ECO:0000313" key="2">
    <source>
        <dbReference type="EMBL" id="VEH72887.1"/>
    </source>
</evidence>